<reference evidence="8 9" key="1">
    <citation type="submission" date="2024-02" db="EMBL/GenBank/DDBJ databases">
        <title>Rhodopirellula caenicola NBRC 110016.</title>
        <authorList>
            <person name="Ichikawa N."/>
            <person name="Katano-Makiyama Y."/>
            <person name="Hidaka K."/>
        </authorList>
    </citation>
    <scope>NUCLEOTIDE SEQUENCE [LARGE SCALE GENOMIC DNA]</scope>
    <source>
        <strain evidence="8 9">NBRC 110016</strain>
    </source>
</reference>
<comment type="similarity">
    <text evidence="2">Belongs to the CPA3 antiporters (TC 2.A.63) subunit C family.</text>
</comment>
<protein>
    <recommendedName>
        <fullName evidence="10">Monovalent cation/H+ antiporter subunit C</fullName>
    </recommendedName>
</protein>
<keyword evidence="5 7" id="KW-1133">Transmembrane helix</keyword>
<feature type="transmembrane region" description="Helical" evidence="7">
    <location>
        <begin position="155"/>
        <end position="176"/>
    </location>
</feature>
<evidence type="ECO:0000256" key="5">
    <source>
        <dbReference type="ARBA" id="ARBA00022989"/>
    </source>
</evidence>
<sequence>MNVEQIVGLYNYWIVIFLMMTGFYIVIARQNMIKSVIGLNIFQTSVFLLYITMGKVNGGTAPIIPPRVANGHAANGHAANGHSTNGHGTNGPADVLEHAQTEHAAAPVHEAVNEAGEHAHSIAEEVLSPLGEIARQADLTSQAEPLIYSNPMPSVLMLTAIVVGIATTSLALALIVRIREEYGTIEEDKILELDRDS</sequence>
<evidence type="ECO:0008006" key="10">
    <source>
        <dbReference type="Google" id="ProtNLM"/>
    </source>
</evidence>
<dbReference type="RefSeq" id="WP_345684186.1">
    <property type="nucleotide sequence ID" value="NZ_BAABRO010000005.1"/>
</dbReference>
<evidence type="ECO:0000256" key="4">
    <source>
        <dbReference type="ARBA" id="ARBA00022692"/>
    </source>
</evidence>
<dbReference type="InterPro" id="IPR050601">
    <property type="entry name" value="CPA3_antiporter_subunitC"/>
</dbReference>
<evidence type="ECO:0000256" key="1">
    <source>
        <dbReference type="ARBA" id="ARBA00004651"/>
    </source>
</evidence>
<evidence type="ECO:0000313" key="9">
    <source>
        <dbReference type="Proteomes" id="UP001416858"/>
    </source>
</evidence>
<evidence type="ECO:0000256" key="3">
    <source>
        <dbReference type="ARBA" id="ARBA00022475"/>
    </source>
</evidence>
<dbReference type="EMBL" id="BAABRO010000005">
    <property type="protein sequence ID" value="GAA5507316.1"/>
    <property type="molecule type" value="Genomic_DNA"/>
</dbReference>
<dbReference type="InterPro" id="IPR039428">
    <property type="entry name" value="NUOK/Mnh_C1-like"/>
</dbReference>
<keyword evidence="3" id="KW-1003">Cell membrane</keyword>
<evidence type="ECO:0000256" key="6">
    <source>
        <dbReference type="ARBA" id="ARBA00023136"/>
    </source>
</evidence>
<keyword evidence="9" id="KW-1185">Reference proteome</keyword>
<dbReference type="Pfam" id="PF00420">
    <property type="entry name" value="Oxidored_q2"/>
    <property type="match status" value="1"/>
</dbReference>
<dbReference type="Proteomes" id="UP001416858">
    <property type="component" value="Unassembled WGS sequence"/>
</dbReference>
<dbReference type="PANTHER" id="PTHR34583:SF2">
    <property type="entry name" value="ANTIPORTER SUBUNIT MNHC2-RELATED"/>
    <property type="match status" value="1"/>
</dbReference>
<comment type="caution">
    <text evidence="8">The sequence shown here is derived from an EMBL/GenBank/DDBJ whole genome shotgun (WGS) entry which is preliminary data.</text>
</comment>
<feature type="transmembrane region" description="Helical" evidence="7">
    <location>
        <begin position="12"/>
        <end position="28"/>
    </location>
</feature>
<evidence type="ECO:0000256" key="7">
    <source>
        <dbReference type="SAM" id="Phobius"/>
    </source>
</evidence>
<gene>
    <name evidence="8" type="ORF">Rcae01_02771</name>
</gene>
<feature type="transmembrane region" description="Helical" evidence="7">
    <location>
        <begin position="35"/>
        <end position="53"/>
    </location>
</feature>
<accession>A0ABP9VQ87</accession>
<evidence type="ECO:0000256" key="2">
    <source>
        <dbReference type="ARBA" id="ARBA00010388"/>
    </source>
</evidence>
<dbReference type="PANTHER" id="PTHR34583">
    <property type="entry name" value="ANTIPORTER SUBUNIT MNHC2-RELATED"/>
    <property type="match status" value="1"/>
</dbReference>
<proteinExistence type="inferred from homology"/>
<evidence type="ECO:0000313" key="8">
    <source>
        <dbReference type="EMBL" id="GAA5507316.1"/>
    </source>
</evidence>
<organism evidence="8 9">
    <name type="scientific">Novipirellula caenicola</name>
    <dbReference type="NCBI Taxonomy" id="1536901"/>
    <lineage>
        <taxon>Bacteria</taxon>
        <taxon>Pseudomonadati</taxon>
        <taxon>Planctomycetota</taxon>
        <taxon>Planctomycetia</taxon>
        <taxon>Pirellulales</taxon>
        <taxon>Pirellulaceae</taxon>
        <taxon>Novipirellula</taxon>
    </lineage>
</organism>
<keyword evidence="4 7" id="KW-0812">Transmembrane</keyword>
<name>A0ABP9VQ87_9BACT</name>
<dbReference type="Gene3D" id="1.10.287.3510">
    <property type="match status" value="1"/>
</dbReference>
<comment type="subcellular location">
    <subcellularLocation>
        <location evidence="1">Cell membrane</location>
        <topology evidence="1">Multi-pass membrane protein</topology>
    </subcellularLocation>
</comment>
<keyword evidence="6 7" id="KW-0472">Membrane</keyword>